<keyword evidence="14" id="KW-1185">Reference proteome</keyword>
<evidence type="ECO:0000256" key="5">
    <source>
        <dbReference type="ARBA" id="ARBA00022692"/>
    </source>
</evidence>
<dbReference type="InterPro" id="IPR019317">
    <property type="entry name" value="BRI3"/>
</dbReference>
<evidence type="ECO:0000256" key="1">
    <source>
        <dbReference type="ARBA" id="ARBA00004155"/>
    </source>
</evidence>
<keyword evidence="6 13" id="KW-1133">Transmembrane helix</keyword>
<protein>
    <recommendedName>
        <fullName evidence="9">Membrane protein BRI3</fullName>
    </recommendedName>
    <alternativeName>
        <fullName evidence="10">Brain protein I3</fullName>
    </alternativeName>
</protein>
<comment type="similarity">
    <text evidence="3">Belongs to the BRI3 family.</text>
</comment>
<organism evidence="14 15">
    <name type="scientific">Plectus sambesii</name>
    <dbReference type="NCBI Taxonomy" id="2011161"/>
    <lineage>
        <taxon>Eukaryota</taxon>
        <taxon>Metazoa</taxon>
        <taxon>Ecdysozoa</taxon>
        <taxon>Nematoda</taxon>
        <taxon>Chromadorea</taxon>
        <taxon>Plectida</taxon>
        <taxon>Plectina</taxon>
        <taxon>Plectoidea</taxon>
        <taxon>Plectidae</taxon>
        <taxon>Plectus</taxon>
    </lineage>
</organism>
<evidence type="ECO:0000256" key="12">
    <source>
        <dbReference type="SAM" id="MobiDB-lite"/>
    </source>
</evidence>
<comment type="subcellular location">
    <subcellularLocation>
        <location evidence="2">Cytoplasm</location>
        <location evidence="2">Perinuclear region</location>
    </subcellularLocation>
    <subcellularLocation>
        <location evidence="1">Lysosome membrane</location>
        <topology evidence="1">Multi-pass membrane protein</topology>
    </subcellularLocation>
</comment>
<keyword evidence="8" id="KW-0458">Lysosome</keyword>
<sequence>MIKGRPTTNAPPPAMEPPPPYQNANAQQPLITGDSLPPPVHYQQPYAPPPQPHQNFVPPAYGSVNCTVVNQPAAAPAPPSIVNISNSNSIPYGNCPFCRTGIMVRRRNCCCMMVLILLVIFTFPFGLLLFCCFPCAWDDRCTHCNRSL</sequence>
<evidence type="ECO:0000256" key="10">
    <source>
        <dbReference type="ARBA" id="ARBA00035449"/>
    </source>
</evidence>
<reference evidence="15" key="1">
    <citation type="submission" date="2022-11" db="UniProtKB">
        <authorList>
            <consortium name="WormBaseParasite"/>
        </authorList>
    </citation>
    <scope>IDENTIFICATION</scope>
</reference>
<dbReference type="AlphaFoldDB" id="A0A914W9W8"/>
<evidence type="ECO:0000256" key="7">
    <source>
        <dbReference type="ARBA" id="ARBA00023136"/>
    </source>
</evidence>
<feature type="compositionally biased region" description="Pro residues" evidence="12">
    <location>
        <begin position="36"/>
        <end position="52"/>
    </location>
</feature>
<dbReference type="Proteomes" id="UP000887566">
    <property type="component" value="Unplaced"/>
</dbReference>
<evidence type="ECO:0000256" key="13">
    <source>
        <dbReference type="SAM" id="Phobius"/>
    </source>
</evidence>
<comment type="subunit">
    <text evidence="11">Interacts with BRI3BP. Interacts with MGAT1 and IFITM3.</text>
</comment>
<feature type="region of interest" description="Disordered" evidence="12">
    <location>
        <begin position="1"/>
        <end position="58"/>
    </location>
</feature>
<dbReference type="PANTHER" id="PTHR13551">
    <property type="entry name" value="BRAIN PROTEIN I3"/>
    <property type="match status" value="1"/>
</dbReference>
<name>A0A914W9W8_9BILA</name>
<dbReference type="PANTHER" id="PTHR13551:SF1">
    <property type="entry name" value="MEMBRANE PROTEIN BRI3"/>
    <property type="match status" value="1"/>
</dbReference>
<evidence type="ECO:0000256" key="4">
    <source>
        <dbReference type="ARBA" id="ARBA00022490"/>
    </source>
</evidence>
<evidence type="ECO:0000313" key="14">
    <source>
        <dbReference type="Proteomes" id="UP000887566"/>
    </source>
</evidence>
<evidence type="ECO:0000313" key="15">
    <source>
        <dbReference type="WBParaSite" id="PSAMB.scaffold3363size18577.g21193.t1"/>
    </source>
</evidence>
<dbReference type="GO" id="GO:0005765">
    <property type="term" value="C:lysosomal membrane"/>
    <property type="evidence" value="ECO:0007669"/>
    <property type="project" value="UniProtKB-SubCell"/>
</dbReference>
<evidence type="ECO:0000256" key="2">
    <source>
        <dbReference type="ARBA" id="ARBA00004556"/>
    </source>
</evidence>
<proteinExistence type="inferred from homology"/>
<keyword evidence="7 13" id="KW-0472">Membrane</keyword>
<evidence type="ECO:0000256" key="11">
    <source>
        <dbReference type="ARBA" id="ARBA00046593"/>
    </source>
</evidence>
<accession>A0A914W9W8</accession>
<keyword evidence="4" id="KW-0963">Cytoplasm</keyword>
<feature type="transmembrane region" description="Helical" evidence="13">
    <location>
        <begin position="109"/>
        <end position="130"/>
    </location>
</feature>
<evidence type="ECO:0000256" key="3">
    <source>
        <dbReference type="ARBA" id="ARBA00008090"/>
    </source>
</evidence>
<dbReference type="WBParaSite" id="PSAMB.scaffold3363size18577.g21193.t1">
    <property type="protein sequence ID" value="PSAMB.scaffold3363size18577.g21193.t1"/>
    <property type="gene ID" value="PSAMB.scaffold3363size18577.g21193"/>
</dbReference>
<dbReference type="GO" id="GO:0048471">
    <property type="term" value="C:perinuclear region of cytoplasm"/>
    <property type="evidence" value="ECO:0007669"/>
    <property type="project" value="UniProtKB-SubCell"/>
</dbReference>
<evidence type="ECO:0000256" key="8">
    <source>
        <dbReference type="ARBA" id="ARBA00023228"/>
    </source>
</evidence>
<evidence type="ECO:0000256" key="9">
    <source>
        <dbReference type="ARBA" id="ARBA00035284"/>
    </source>
</evidence>
<feature type="compositionally biased region" description="Pro residues" evidence="12">
    <location>
        <begin position="9"/>
        <end position="21"/>
    </location>
</feature>
<keyword evidence="5 13" id="KW-0812">Transmembrane</keyword>
<evidence type="ECO:0000256" key="6">
    <source>
        <dbReference type="ARBA" id="ARBA00022989"/>
    </source>
</evidence>